<name>A0A8H7DNG2_PLEOS</name>
<dbReference type="GeneID" id="59379787"/>
<evidence type="ECO:0000256" key="1">
    <source>
        <dbReference type="ARBA" id="ARBA00008383"/>
    </source>
</evidence>
<dbReference type="Gene3D" id="3.30.1540.10">
    <property type="entry name" value="formyl-coa transferase, domain 3"/>
    <property type="match status" value="1"/>
</dbReference>
<dbReference type="EMBL" id="JACETU010000007">
    <property type="protein sequence ID" value="KAF7424659.1"/>
    <property type="molecule type" value="Genomic_DNA"/>
</dbReference>
<dbReference type="Proteomes" id="UP000623687">
    <property type="component" value="Unassembled WGS sequence"/>
</dbReference>
<dbReference type="InterPro" id="IPR050509">
    <property type="entry name" value="CoA-transferase_III"/>
</dbReference>
<evidence type="ECO:0008006" key="4">
    <source>
        <dbReference type="Google" id="ProtNLM"/>
    </source>
</evidence>
<keyword evidence="3" id="KW-1185">Reference proteome</keyword>
<comment type="caution">
    <text evidence="2">The sequence shown here is derived from an EMBL/GenBank/DDBJ whole genome shotgun (WGS) entry which is preliminary data.</text>
</comment>
<dbReference type="Pfam" id="PF02515">
    <property type="entry name" value="CoA_transf_3"/>
    <property type="match status" value="1"/>
</dbReference>
<dbReference type="Gene3D" id="3.40.50.10540">
    <property type="entry name" value="Crotonobetainyl-coa:carnitine coa-transferase, domain 1"/>
    <property type="match status" value="1"/>
</dbReference>
<dbReference type="InterPro" id="IPR044855">
    <property type="entry name" value="CoA-Trfase_III_dom3_sf"/>
</dbReference>
<reference evidence="2" key="1">
    <citation type="submission" date="2019-07" db="EMBL/GenBank/DDBJ databases">
        <authorList>
            <person name="Palmer J.M."/>
        </authorList>
    </citation>
    <scope>NUCLEOTIDE SEQUENCE</scope>
    <source>
        <strain evidence="2">PC9</strain>
    </source>
</reference>
<sequence>MALAGLKVVEFAGLAPGPFAGLILADNGASVTRVDKPSTSSPDILCRGKRSIAISPKVPSGLETLRKLIIASDVLIEPFRPGVMERLGLGPEVFLGDGNKPGLNEKLIYARIVGLIVDKYASFPRTGPHKNMAGHDINYLALSGVLSMLPGPPDKPSFPGNILADFAGGGLIGALGIMLAIQELAKTGKGKVVNIDMVSGVRYISSFPLLAAMDPSDSTFGKARGTNVLDGGAPFYNVYTCKDGRWMSVGCIEPQFFVIFLSKFLQALPVGFALDGWRPELDIQGDRSQWDKLKAFLEKGFMTDTRDYWAKVYEGSDACTLPVLSREEAADLDASHSPVPVPHPLLKAPTTALPNPETIQPGSHTHEILSELGLNEKEIVQLAADGALGDDIKFPVRTKL</sequence>
<evidence type="ECO:0000313" key="3">
    <source>
        <dbReference type="Proteomes" id="UP000623687"/>
    </source>
</evidence>
<dbReference type="InterPro" id="IPR003673">
    <property type="entry name" value="CoA-Trfase_fam_III"/>
</dbReference>
<dbReference type="AlphaFoldDB" id="A0A8H7DNG2"/>
<dbReference type="SUPFAM" id="SSF89796">
    <property type="entry name" value="CoA-transferase family III (CaiB/BaiF)"/>
    <property type="match status" value="1"/>
</dbReference>
<dbReference type="OrthoDB" id="16747at2759"/>
<dbReference type="GO" id="GO:0003824">
    <property type="term" value="F:catalytic activity"/>
    <property type="evidence" value="ECO:0007669"/>
    <property type="project" value="InterPro"/>
</dbReference>
<dbReference type="PANTHER" id="PTHR48228">
    <property type="entry name" value="SUCCINYL-COA--D-CITRAMALATE COA-TRANSFERASE"/>
    <property type="match status" value="1"/>
</dbReference>
<gene>
    <name evidence="2" type="ORF">PC9H_009969</name>
</gene>
<organism evidence="2 3">
    <name type="scientific">Pleurotus ostreatus</name>
    <name type="common">Oyster mushroom</name>
    <name type="synonym">White-rot fungus</name>
    <dbReference type="NCBI Taxonomy" id="5322"/>
    <lineage>
        <taxon>Eukaryota</taxon>
        <taxon>Fungi</taxon>
        <taxon>Dikarya</taxon>
        <taxon>Basidiomycota</taxon>
        <taxon>Agaricomycotina</taxon>
        <taxon>Agaricomycetes</taxon>
        <taxon>Agaricomycetidae</taxon>
        <taxon>Agaricales</taxon>
        <taxon>Pleurotineae</taxon>
        <taxon>Pleurotaceae</taxon>
        <taxon>Pleurotus</taxon>
    </lineage>
</organism>
<dbReference type="InterPro" id="IPR023606">
    <property type="entry name" value="CoA-Trfase_III_dom_1_sf"/>
</dbReference>
<comment type="similarity">
    <text evidence="1">Belongs to the CoA-transferase III family.</text>
</comment>
<proteinExistence type="inferred from homology"/>
<dbReference type="PANTHER" id="PTHR48228:SF5">
    <property type="entry name" value="ALPHA-METHYLACYL-COA RACEMASE"/>
    <property type="match status" value="1"/>
</dbReference>
<evidence type="ECO:0000313" key="2">
    <source>
        <dbReference type="EMBL" id="KAF7424659.1"/>
    </source>
</evidence>
<dbReference type="RefSeq" id="XP_036628853.1">
    <property type="nucleotide sequence ID" value="XM_036779464.1"/>
</dbReference>
<dbReference type="VEuPathDB" id="FungiDB:PC9H_009969"/>
<accession>A0A8H7DNG2</accession>
<protein>
    <recommendedName>
        <fullName evidence="4">CoA-transferase family III</fullName>
    </recommendedName>
</protein>